<dbReference type="PROSITE" id="PS50405">
    <property type="entry name" value="GST_CTER"/>
    <property type="match status" value="1"/>
</dbReference>
<feature type="domain" description="GST C-terminal" evidence="1">
    <location>
        <begin position="100"/>
        <end position="241"/>
    </location>
</feature>
<dbReference type="PANTHER" id="PTHR11571">
    <property type="entry name" value="GLUTATHIONE S-TRANSFERASE"/>
    <property type="match status" value="1"/>
</dbReference>
<dbReference type="Proteomes" id="UP001178507">
    <property type="component" value="Unassembled WGS sequence"/>
</dbReference>
<dbReference type="InterPro" id="IPR010987">
    <property type="entry name" value="Glutathione-S-Trfase_C-like"/>
</dbReference>
<dbReference type="InterPro" id="IPR050213">
    <property type="entry name" value="GST_superfamily"/>
</dbReference>
<evidence type="ECO:0000313" key="2">
    <source>
        <dbReference type="EMBL" id="CAJ1388886.1"/>
    </source>
</evidence>
<dbReference type="GO" id="GO:0004364">
    <property type="term" value="F:glutathione transferase activity"/>
    <property type="evidence" value="ECO:0007669"/>
    <property type="project" value="TreeGrafter"/>
</dbReference>
<reference evidence="2" key="1">
    <citation type="submission" date="2023-08" db="EMBL/GenBank/DDBJ databases">
        <authorList>
            <person name="Chen Y."/>
            <person name="Shah S."/>
            <person name="Dougan E. K."/>
            <person name="Thang M."/>
            <person name="Chan C."/>
        </authorList>
    </citation>
    <scope>NUCLEOTIDE SEQUENCE</scope>
</reference>
<dbReference type="InterPro" id="IPR036282">
    <property type="entry name" value="Glutathione-S-Trfase_C_sf"/>
</dbReference>
<protein>
    <recommendedName>
        <fullName evidence="1">GST C-terminal domain-containing protein</fullName>
    </recommendedName>
</protein>
<comment type="caution">
    <text evidence="2">The sequence shown here is derived from an EMBL/GenBank/DDBJ whole genome shotgun (WGS) entry which is preliminary data.</text>
</comment>
<dbReference type="Pfam" id="PF14497">
    <property type="entry name" value="GST_C_3"/>
    <property type="match status" value="1"/>
</dbReference>
<accession>A0AA36ILD5</accession>
<name>A0AA36ILD5_9DINO</name>
<dbReference type="EMBL" id="CAUJNA010001779">
    <property type="protein sequence ID" value="CAJ1388886.1"/>
    <property type="molecule type" value="Genomic_DNA"/>
</dbReference>
<organism evidence="2 3">
    <name type="scientific">Effrenium voratum</name>
    <dbReference type="NCBI Taxonomy" id="2562239"/>
    <lineage>
        <taxon>Eukaryota</taxon>
        <taxon>Sar</taxon>
        <taxon>Alveolata</taxon>
        <taxon>Dinophyceae</taxon>
        <taxon>Suessiales</taxon>
        <taxon>Symbiodiniaceae</taxon>
        <taxon>Effrenium</taxon>
    </lineage>
</organism>
<keyword evidence="3" id="KW-1185">Reference proteome</keyword>
<dbReference type="Gene3D" id="1.20.1050.10">
    <property type="match status" value="1"/>
</dbReference>
<dbReference type="PANTHER" id="PTHR11571:SF263">
    <property type="entry name" value="GLUTATHIONE S-TRANSFERASE"/>
    <property type="match status" value="1"/>
</dbReference>
<dbReference type="Gene3D" id="3.40.30.10">
    <property type="entry name" value="Glutaredoxin"/>
    <property type="match status" value="1"/>
</dbReference>
<gene>
    <name evidence="2" type="ORF">EVOR1521_LOCUS14643</name>
</gene>
<dbReference type="GO" id="GO:0006749">
    <property type="term" value="P:glutathione metabolic process"/>
    <property type="evidence" value="ECO:0007669"/>
    <property type="project" value="TreeGrafter"/>
</dbReference>
<dbReference type="SUPFAM" id="SSF47616">
    <property type="entry name" value="GST C-terminal domain-like"/>
    <property type="match status" value="1"/>
</dbReference>
<evidence type="ECO:0000313" key="3">
    <source>
        <dbReference type="Proteomes" id="UP001178507"/>
    </source>
</evidence>
<dbReference type="AlphaFoldDB" id="A0AA36ILD5"/>
<sequence length="247" mass="28165">MAEWTVVHIERPFKGRAEPMKLLLEDAGVNYSVRNEPVDSLLPFDMWRDVDKVELDSTPFPVLFPPVLWHRPAHGEEVYINTHYACLRYLGRCLGYQPASAAETARADQILQNAVDFWWEGRMSFHPLDSSHRGSYLSQKEEGDKTSLAWSSGRMQIWLQHFEKLVKRFGPEGPVAGGAAVTYADFILFHALDAAEAQFNTEFYGHAWDAAQCGGLQSYKAYMARRPRLQAYMASDRRKPWAGDSMC</sequence>
<proteinExistence type="predicted"/>
<evidence type="ECO:0000259" key="1">
    <source>
        <dbReference type="PROSITE" id="PS50405"/>
    </source>
</evidence>
<dbReference type="InterPro" id="IPR004046">
    <property type="entry name" value="GST_C"/>
</dbReference>